<keyword evidence="7" id="KW-0732">Signal</keyword>
<dbReference type="Proteomes" id="UP000515955">
    <property type="component" value="Chromosome"/>
</dbReference>
<evidence type="ECO:0000259" key="8">
    <source>
        <dbReference type="Pfam" id="PF01522"/>
    </source>
</evidence>
<dbReference type="InterPro" id="IPR002509">
    <property type="entry name" value="NODB_dom"/>
</dbReference>
<evidence type="ECO:0000313" key="10">
    <source>
        <dbReference type="Proteomes" id="UP000515955"/>
    </source>
</evidence>
<name>A0A7G9SBB9_9SPHN</name>
<reference evidence="9 10" key="1">
    <citation type="submission" date="2020-08" db="EMBL/GenBank/DDBJ databases">
        <title>Genome sequence of Sphingomonas rhizophila KACC 19189T.</title>
        <authorList>
            <person name="Hyun D.-W."/>
            <person name="Bae J.-W."/>
        </authorList>
    </citation>
    <scope>NUCLEOTIDE SEQUENCE [LARGE SCALE GENOMIC DNA]</scope>
    <source>
        <strain evidence="9 10">KACC 19189</strain>
    </source>
</reference>
<dbReference type="Pfam" id="PF01522">
    <property type="entry name" value="Polysacc_deac_1"/>
    <property type="match status" value="1"/>
</dbReference>
<sequence length="314" mass="34616">MIAKPITLMLAALLTGCAATTTPTSAPKMAITIDDLPTHAPFPPGVSPNDVNFQLIDALVKARVPGVTAFVNAASVEVDPSTEKALDAWRDAGIPLGNHGWSHKNLNDLTVTDYEREIERNEPVLAALNGRDDFKWYRFPYLAEGDDPAKRLAVRTWLADHGYRIASVSMSFSDWQWSAPYARCTAAGDRAAMAELERTYMEAAKADIDYSRLVSKRMYGRDIPHVLLLHVGGMTAHMMPRLLDLYRREGFQFVSLAEAQSDPAYAEDNDPRLPPRNQFFAPRARDLGIALPPEPDYSRVMTMCPGAGPATSTP</sequence>
<feature type="signal peptide" evidence="7">
    <location>
        <begin position="1"/>
        <end position="20"/>
    </location>
</feature>
<dbReference type="GO" id="GO:0046872">
    <property type="term" value="F:metal ion binding"/>
    <property type="evidence" value="ECO:0007669"/>
    <property type="project" value="UniProtKB-KW"/>
</dbReference>
<evidence type="ECO:0000256" key="5">
    <source>
        <dbReference type="ARBA" id="ARBA00022801"/>
    </source>
</evidence>
<dbReference type="GO" id="GO:0016020">
    <property type="term" value="C:membrane"/>
    <property type="evidence" value="ECO:0007669"/>
    <property type="project" value="TreeGrafter"/>
</dbReference>
<dbReference type="InterPro" id="IPR011330">
    <property type="entry name" value="Glyco_hydro/deAcase_b/a-brl"/>
</dbReference>
<feature type="domain" description="NodB homology" evidence="8">
    <location>
        <begin position="23"/>
        <end position="148"/>
    </location>
</feature>
<organism evidence="9 10">
    <name type="scientific">Sphingomonas rhizophila</name>
    <dbReference type="NCBI Taxonomy" id="2071607"/>
    <lineage>
        <taxon>Bacteria</taxon>
        <taxon>Pseudomonadati</taxon>
        <taxon>Pseudomonadota</taxon>
        <taxon>Alphaproteobacteria</taxon>
        <taxon>Sphingomonadales</taxon>
        <taxon>Sphingomonadaceae</taxon>
        <taxon>Sphingomonas</taxon>
    </lineage>
</organism>
<comment type="similarity">
    <text evidence="2">Belongs to the polysaccharide deacetylase family.</text>
</comment>
<dbReference type="KEGG" id="srhi:H9L12_00310"/>
<evidence type="ECO:0000256" key="7">
    <source>
        <dbReference type="SAM" id="SignalP"/>
    </source>
</evidence>
<comment type="function">
    <text evidence="1">Is involved in generating a small heat-stable compound (Nod), an acylated oligomer of N-acetylglucosamine, that stimulates mitosis in various plant protoplasts.</text>
</comment>
<evidence type="ECO:0000256" key="3">
    <source>
        <dbReference type="ARBA" id="ARBA00020071"/>
    </source>
</evidence>
<keyword evidence="10" id="KW-1185">Reference proteome</keyword>
<feature type="chain" id="PRO_5028899384" description="Chitooligosaccharide deacetylase" evidence="7">
    <location>
        <begin position="21"/>
        <end position="314"/>
    </location>
</feature>
<evidence type="ECO:0000256" key="1">
    <source>
        <dbReference type="ARBA" id="ARBA00003236"/>
    </source>
</evidence>
<dbReference type="SUPFAM" id="SSF88713">
    <property type="entry name" value="Glycoside hydrolase/deacetylase"/>
    <property type="match status" value="1"/>
</dbReference>
<dbReference type="CDD" id="cd10960">
    <property type="entry name" value="CE4_NodB_like_1"/>
    <property type="match status" value="1"/>
</dbReference>
<dbReference type="RefSeq" id="WP_187542141.1">
    <property type="nucleotide sequence ID" value="NZ_CP060717.1"/>
</dbReference>
<gene>
    <name evidence="9" type="ORF">H9L12_00310</name>
</gene>
<keyword evidence="5" id="KW-0378">Hydrolase</keyword>
<dbReference type="AlphaFoldDB" id="A0A7G9SBB9"/>
<protein>
    <recommendedName>
        <fullName evidence="3">Chitooligosaccharide deacetylase</fullName>
    </recommendedName>
    <alternativeName>
        <fullName evidence="6">Nodulation protein B</fullName>
    </alternativeName>
</protein>
<dbReference type="PANTHER" id="PTHR10587">
    <property type="entry name" value="GLYCOSYL TRANSFERASE-RELATED"/>
    <property type="match status" value="1"/>
</dbReference>
<accession>A0A7G9SBB9</accession>
<evidence type="ECO:0000313" key="9">
    <source>
        <dbReference type="EMBL" id="QNN65144.1"/>
    </source>
</evidence>
<dbReference type="GO" id="GO:0016810">
    <property type="term" value="F:hydrolase activity, acting on carbon-nitrogen (but not peptide) bonds"/>
    <property type="evidence" value="ECO:0007669"/>
    <property type="project" value="InterPro"/>
</dbReference>
<proteinExistence type="inferred from homology"/>
<evidence type="ECO:0000256" key="6">
    <source>
        <dbReference type="ARBA" id="ARBA00032976"/>
    </source>
</evidence>
<dbReference type="PROSITE" id="PS51257">
    <property type="entry name" value="PROKAR_LIPOPROTEIN"/>
    <property type="match status" value="1"/>
</dbReference>
<dbReference type="GO" id="GO:0005975">
    <property type="term" value="P:carbohydrate metabolic process"/>
    <property type="evidence" value="ECO:0007669"/>
    <property type="project" value="InterPro"/>
</dbReference>
<dbReference type="Gene3D" id="3.20.20.370">
    <property type="entry name" value="Glycoside hydrolase/deacetylase"/>
    <property type="match status" value="1"/>
</dbReference>
<keyword evidence="4" id="KW-0479">Metal-binding</keyword>
<dbReference type="PANTHER" id="PTHR10587:SF133">
    <property type="entry name" value="CHITIN DEACETYLASE 1-RELATED"/>
    <property type="match status" value="1"/>
</dbReference>
<dbReference type="InterPro" id="IPR050248">
    <property type="entry name" value="Polysacc_deacetylase_ArnD"/>
</dbReference>
<evidence type="ECO:0000256" key="2">
    <source>
        <dbReference type="ARBA" id="ARBA00010973"/>
    </source>
</evidence>
<dbReference type="EMBL" id="CP060717">
    <property type="protein sequence ID" value="QNN65144.1"/>
    <property type="molecule type" value="Genomic_DNA"/>
</dbReference>
<evidence type="ECO:0000256" key="4">
    <source>
        <dbReference type="ARBA" id="ARBA00022723"/>
    </source>
</evidence>